<evidence type="ECO:0000313" key="1">
    <source>
        <dbReference type="EMBL" id="MCD8472034.1"/>
    </source>
</evidence>
<dbReference type="EMBL" id="JAJPPU010000001">
    <property type="protein sequence ID" value="MCD8472034.1"/>
    <property type="molecule type" value="Genomic_DNA"/>
</dbReference>
<keyword evidence="2" id="KW-1185">Reference proteome</keyword>
<proteinExistence type="predicted"/>
<gene>
    <name evidence="1" type="ORF">LPH55_00760</name>
</gene>
<sequence>MSARSVFYFPETLALKRHGMIYGKLLVSIAPLVHQQIEVKPYHPVCHQHHKLVILYCFDQPC</sequence>
<evidence type="ECO:0000313" key="2">
    <source>
        <dbReference type="Proteomes" id="UP001430701"/>
    </source>
</evidence>
<protein>
    <recommendedName>
        <fullName evidence="3">Transposase</fullName>
    </recommendedName>
</protein>
<comment type="caution">
    <text evidence="1">The sequence shown here is derived from an EMBL/GenBank/DDBJ whole genome shotgun (WGS) entry which is preliminary data.</text>
</comment>
<dbReference type="Proteomes" id="UP001430701">
    <property type="component" value="Unassembled WGS sequence"/>
</dbReference>
<accession>A0ABS8TQ96</accession>
<organism evidence="1 2">
    <name type="scientific">Xylella taiwanensis</name>
    <dbReference type="NCBI Taxonomy" id="1444770"/>
    <lineage>
        <taxon>Bacteria</taxon>
        <taxon>Pseudomonadati</taxon>
        <taxon>Pseudomonadota</taxon>
        <taxon>Gammaproteobacteria</taxon>
        <taxon>Lysobacterales</taxon>
        <taxon>Lysobacteraceae</taxon>
        <taxon>Xylella</taxon>
    </lineage>
</organism>
<dbReference type="GeneID" id="68901773"/>
<reference evidence="1" key="1">
    <citation type="submission" date="2021-11" db="EMBL/GenBank/DDBJ databases">
        <title>Genome sequence of Xylella taiwanensis PLS432.</title>
        <authorList>
            <person name="Weng L.-W."/>
            <person name="Su C.-C."/>
            <person name="Tsai C.-W."/>
            <person name="Kuo C.-H."/>
        </authorList>
    </citation>
    <scope>NUCLEOTIDE SEQUENCE</scope>
    <source>
        <strain evidence="1">PLS432</strain>
    </source>
</reference>
<dbReference type="RefSeq" id="WP_152536615.1">
    <property type="nucleotide sequence ID" value="NZ_CP053627.1"/>
</dbReference>
<evidence type="ECO:0008006" key="3">
    <source>
        <dbReference type="Google" id="ProtNLM"/>
    </source>
</evidence>
<name>A0ABS8TQ96_9GAMM</name>